<dbReference type="Proteomes" id="UP000887540">
    <property type="component" value="Unplaced"/>
</dbReference>
<evidence type="ECO:0000256" key="1">
    <source>
        <dbReference type="SAM" id="MobiDB-lite"/>
    </source>
</evidence>
<name>A0A914CLU8_9BILA</name>
<evidence type="ECO:0000313" key="2">
    <source>
        <dbReference type="Proteomes" id="UP000887540"/>
    </source>
</evidence>
<feature type="compositionally biased region" description="Polar residues" evidence="1">
    <location>
        <begin position="38"/>
        <end position="55"/>
    </location>
</feature>
<dbReference type="AlphaFoldDB" id="A0A914CLU8"/>
<protein>
    <submittedName>
        <fullName evidence="3">Uncharacterized protein</fullName>
    </submittedName>
</protein>
<evidence type="ECO:0000313" key="3">
    <source>
        <dbReference type="WBParaSite" id="ACRNAN_scaffold12073.g29423.t1"/>
    </source>
</evidence>
<sequence>REERALQTILVHLRGIKRQLHVERIRFQRHHEDKNDVQLPSTSAQSTESDANTINAVDESQK</sequence>
<proteinExistence type="predicted"/>
<feature type="region of interest" description="Disordered" evidence="1">
    <location>
        <begin position="30"/>
        <end position="62"/>
    </location>
</feature>
<accession>A0A914CLU8</accession>
<reference evidence="3" key="1">
    <citation type="submission" date="2022-11" db="UniProtKB">
        <authorList>
            <consortium name="WormBaseParasite"/>
        </authorList>
    </citation>
    <scope>IDENTIFICATION</scope>
</reference>
<dbReference type="WBParaSite" id="ACRNAN_scaffold12073.g29423.t1">
    <property type="protein sequence ID" value="ACRNAN_scaffold12073.g29423.t1"/>
    <property type="gene ID" value="ACRNAN_scaffold12073.g29423"/>
</dbReference>
<organism evidence="2 3">
    <name type="scientific">Acrobeloides nanus</name>
    <dbReference type="NCBI Taxonomy" id="290746"/>
    <lineage>
        <taxon>Eukaryota</taxon>
        <taxon>Metazoa</taxon>
        <taxon>Ecdysozoa</taxon>
        <taxon>Nematoda</taxon>
        <taxon>Chromadorea</taxon>
        <taxon>Rhabditida</taxon>
        <taxon>Tylenchina</taxon>
        <taxon>Cephalobomorpha</taxon>
        <taxon>Cephaloboidea</taxon>
        <taxon>Cephalobidae</taxon>
        <taxon>Acrobeloides</taxon>
    </lineage>
</organism>
<keyword evidence="2" id="KW-1185">Reference proteome</keyword>